<comment type="caution">
    <text evidence="2">The sequence shown here is derived from an EMBL/GenBank/DDBJ whole genome shotgun (WGS) entry which is preliminary data.</text>
</comment>
<feature type="transmembrane region" description="Helical" evidence="1">
    <location>
        <begin position="185"/>
        <end position="205"/>
    </location>
</feature>
<dbReference type="OrthoDB" id="3240366at2"/>
<reference evidence="2 3" key="1">
    <citation type="submission" date="2013-10" db="EMBL/GenBank/DDBJ databases">
        <authorList>
            <person name="Wang G."/>
            <person name="Zhuang W."/>
        </authorList>
    </citation>
    <scope>NUCLEOTIDE SEQUENCE [LARGE SCALE GENOMIC DNA]</scope>
    <source>
        <strain evidence="2 3">DSM 20118</strain>
    </source>
</reference>
<dbReference type="RefSeq" id="WP_034634299.1">
    <property type="nucleotide sequence ID" value="NZ_AXNT01000150.1"/>
</dbReference>
<dbReference type="Proteomes" id="UP000029833">
    <property type="component" value="Unassembled WGS sequence"/>
</dbReference>
<proteinExistence type="predicted"/>
<gene>
    <name evidence="2" type="ORF">Q760_05270</name>
</gene>
<keyword evidence="3" id="KW-1185">Reference proteome</keyword>
<keyword evidence="1" id="KW-0812">Transmembrane</keyword>
<evidence type="ECO:0000256" key="1">
    <source>
        <dbReference type="SAM" id="Phobius"/>
    </source>
</evidence>
<feature type="transmembrane region" description="Helical" evidence="1">
    <location>
        <begin position="68"/>
        <end position="89"/>
    </location>
</feature>
<name>A0A0A0B297_9CELL</name>
<accession>A0A0A0B297</accession>
<keyword evidence="1" id="KW-0472">Membrane</keyword>
<feature type="transmembrane region" description="Helical" evidence="1">
    <location>
        <begin position="37"/>
        <end position="56"/>
    </location>
</feature>
<feature type="transmembrane region" description="Helical" evidence="1">
    <location>
        <begin position="110"/>
        <end position="129"/>
    </location>
</feature>
<dbReference type="EMBL" id="AXNT01000150">
    <property type="protein sequence ID" value="KGM00920.1"/>
    <property type="molecule type" value="Genomic_DNA"/>
</dbReference>
<keyword evidence="1" id="KW-1133">Transmembrane helix</keyword>
<feature type="transmembrane region" description="Helical" evidence="1">
    <location>
        <begin position="162"/>
        <end position="179"/>
    </location>
</feature>
<feature type="transmembrane region" description="Helical" evidence="1">
    <location>
        <begin position="135"/>
        <end position="155"/>
    </location>
</feature>
<dbReference type="STRING" id="1408250.Q760_05270"/>
<sequence>MAPDDASDEPLDLAESLAIIQAQRARVRDQVAPDPRVLFGAWGVAWLVGYLVLWSSARAEPYGHPGGAAFTVFGVLLSAALAVTIAHIARRTAGVRGASERTGSMYGWTWTIGFSAVVLTMIGLTRAGAGWEVLALGWNALSALVVGVLYAAGAAMWEDWRMFGLGAWIALVAGATTLLGVPGSYLLMALAGGGGMLAAATLAHVSRRKGGW</sequence>
<evidence type="ECO:0000313" key="3">
    <source>
        <dbReference type="Proteomes" id="UP000029833"/>
    </source>
</evidence>
<dbReference type="AlphaFoldDB" id="A0A0A0B297"/>
<protein>
    <submittedName>
        <fullName evidence="2">Uncharacterized protein</fullName>
    </submittedName>
</protein>
<organism evidence="2 3">
    <name type="scientific">Cellulomonas cellasea DSM 20118</name>
    <dbReference type="NCBI Taxonomy" id="1408250"/>
    <lineage>
        <taxon>Bacteria</taxon>
        <taxon>Bacillati</taxon>
        <taxon>Actinomycetota</taxon>
        <taxon>Actinomycetes</taxon>
        <taxon>Micrococcales</taxon>
        <taxon>Cellulomonadaceae</taxon>
        <taxon>Cellulomonas</taxon>
    </lineage>
</organism>
<evidence type="ECO:0000313" key="2">
    <source>
        <dbReference type="EMBL" id="KGM00920.1"/>
    </source>
</evidence>